<comment type="caution">
    <text evidence="2">The sequence shown here is derived from an EMBL/GenBank/DDBJ whole genome shotgun (WGS) entry which is preliminary data.</text>
</comment>
<dbReference type="Pfam" id="PF02811">
    <property type="entry name" value="PHP"/>
    <property type="match status" value="1"/>
</dbReference>
<dbReference type="Proteomes" id="UP000605784">
    <property type="component" value="Unassembled WGS sequence"/>
</dbReference>
<dbReference type="RefSeq" id="WP_229783161.1">
    <property type="nucleotide sequence ID" value="NZ_BMOU01000005.1"/>
</dbReference>
<dbReference type="InterPro" id="IPR052018">
    <property type="entry name" value="PHP_domain"/>
</dbReference>
<dbReference type="Pfam" id="PF13263">
    <property type="entry name" value="PHP_C"/>
    <property type="match status" value="1"/>
</dbReference>
<evidence type="ECO:0000259" key="1">
    <source>
        <dbReference type="SMART" id="SM00481"/>
    </source>
</evidence>
<keyword evidence="3" id="KW-1185">Reference proteome</keyword>
<dbReference type="InterPro" id="IPR016195">
    <property type="entry name" value="Pol/histidinol_Pase-like"/>
</dbReference>
<evidence type="ECO:0000313" key="3">
    <source>
        <dbReference type="Proteomes" id="UP000605784"/>
    </source>
</evidence>
<accession>A0A830GQ22</accession>
<reference evidence="2" key="1">
    <citation type="journal article" date="2014" name="Int. J. Syst. Evol. Microbiol.">
        <title>Complete genome sequence of Corynebacterium casei LMG S-19264T (=DSM 44701T), isolated from a smear-ripened cheese.</title>
        <authorList>
            <consortium name="US DOE Joint Genome Institute (JGI-PGF)"/>
            <person name="Walter F."/>
            <person name="Albersmeier A."/>
            <person name="Kalinowski J."/>
            <person name="Ruckert C."/>
        </authorList>
    </citation>
    <scope>NUCLEOTIDE SEQUENCE</scope>
    <source>
        <strain evidence="2">JCM 17820</strain>
    </source>
</reference>
<sequence>MSEATGRTVRIDTHLHTTASYDGETLPEELLGRAEAVGLDGVVVTDHDTVDGAHVVADLAAESSVTAVVGCEVSTADGHLLAIGVEDAPPAGDSLAETAERVRKAGGVAVVPHPFQRSRHGANATTIDDVDGVEVYNAHTLVNFRNEQAERYARRHGYPAFGGSDAHRPSGIGLAATEVQLEPGAACTPEAVVAAMRAGRTAAVGRRTSTWQYVRKLVANARSKTPSLR</sequence>
<feature type="domain" description="Polymerase/histidinol phosphatase N-terminal" evidence="1">
    <location>
        <begin position="11"/>
        <end position="77"/>
    </location>
</feature>
<dbReference type="Gene3D" id="3.20.20.140">
    <property type="entry name" value="Metal-dependent hydrolases"/>
    <property type="match status" value="1"/>
</dbReference>
<dbReference type="PANTHER" id="PTHR42924:SF3">
    <property type="entry name" value="POLYMERASE_HISTIDINOL PHOSPHATASE N-TERMINAL DOMAIN-CONTAINING PROTEIN"/>
    <property type="match status" value="1"/>
</dbReference>
<dbReference type="SMART" id="SM00481">
    <property type="entry name" value="POLIIIAc"/>
    <property type="match status" value="1"/>
</dbReference>
<evidence type="ECO:0000313" key="2">
    <source>
        <dbReference type="EMBL" id="GGN98934.1"/>
    </source>
</evidence>
<protein>
    <submittedName>
        <fullName evidence="2">Phosphoesterase</fullName>
    </submittedName>
</protein>
<dbReference type="InterPro" id="IPR003141">
    <property type="entry name" value="Pol/His_phosphatase_N"/>
</dbReference>
<name>A0A830GQ22_9EURY</name>
<gene>
    <name evidence="2" type="ORF">GCM10009030_29920</name>
</gene>
<dbReference type="InterPro" id="IPR004013">
    <property type="entry name" value="PHP_dom"/>
</dbReference>
<dbReference type="EMBL" id="BMOU01000005">
    <property type="protein sequence ID" value="GGN98934.1"/>
    <property type="molecule type" value="Genomic_DNA"/>
</dbReference>
<dbReference type="SUPFAM" id="SSF89550">
    <property type="entry name" value="PHP domain-like"/>
    <property type="match status" value="1"/>
</dbReference>
<dbReference type="GO" id="GO:0004534">
    <property type="term" value="F:5'-3' RNA exonuclease activity"/>
    <property type="evidence" value="ECO:0007669"/>
    <property type="project" value="TreeGrafter"/>
</dbReference>
<dbReference type="NCBIfam" id="NF038032">
    <property type="entry name" value="CehA_McbA_metalo"/>
    <property type="match status" value="1"/>
</dbReference>
<proteinExistence type="predicted"/>
<reference evidence="2" key="2">
    <citation type="submission" date="2020-09" db="EMBL/GenBank/DDBJ databases">
        <authorList>
            <person name="Sun Q."/>
            <person name="Ohkuma M."/>
        </authorList>
    </citation>
    <scope>NUCLEOTIDE SEQUENCE</scope>
    <source>
        <strain evidence="2">JCM 17820</strain>
    </source>
</reference>
<dbReference type="CDD" id="cd07432">
    <property type="entry name" value="PHP_HisPPase"/>
    <property type="match status" value="1"/>
</dbReference>
<dbReference type="GO" id="GO:0035312">
    <property type="term" value="F:5'-3' DNA exonuclease activity"/>
    <property type="evidence" value="ECO:0007669"/>
    <property type="project" value="TreeGrafter"/>
</dbReference>
<dbReference type="AlphaFoldDB" id="A0A830GQ22"/>
<dbReference type="PANTHER" id="PTHR42924">
    <property type="entry name" value="EXONUCLEASE"/>
    <property type="match status" value="1"/>
</dbReference>
<organism evidence="2 3">
    <name type="scientific">Haloarcula pellucida</name>
    <dbReference type="NCBI Taxonomy" id="1427151"/>
    <lineage>
        <taxon>Archaea</taxon>
        <taxon>Methanobacteriati</taxon>
        <taxon>Methanobacteriota</taxon>
        <taxon>Stenosarchaea group</taxon>
        <taxon>Halobacteria</taxon>
        <taxon>Halobacteriales</taxon>
        <taxon>Haloarculaceae</taxon>
        <taxon>Haloarcula</taxon>
    </lineage>
</organism>